<keyword evidence="9" id="KW-0325">Glycoprotein</keyword>
<keyword evidence="7 11" id="KW-1133">Transmembrane helix</keyword>
<accession>A0A6A4M094</accession>
<feature type="transmembrane region" description="Helical" evidence="11">
    <location>
        <begin position="44"/>
        <end position="62"/>
    </location>
</feature>
<dbReference type="OrthoDB" id="28748at2759"/>
<dbReference type="EMBL" id="QEFC01000552">
    <property type="protein sequence ID" value="KAE9463760.1"/>
    <property type="molecule type" value="Genomic_DNA"/>
</dbReference>
<evidence type="ECO:0000256" key="3">
    <source>
        <dbReference type="ARBA" id="ARBA00005316"/>
    </source>
</evidence>
<keyword evidence="8 11" id="KW-0472">Membrane</keyword>
<evidence type="ECO:0008006" key="14">
    <source>
        <dbReference type="Google" id="ProtNLM"/>
    </source>
</evidence>
<keyword evidence="6" id="KW-0256">Endoplasmic reticulum</keyword>
<keyword evidence="13" id="KW-1185">Reference proteome</keyword>
<dbReference type="PANTHER" id="PTHR21072">
    <property type="entry name" value="GPI TRANSAMIDASE COMPONENT PIG-S"/>
    <property type="match status" value="1"/>
</dbReference>
<organism evidence="12 13">
    <name type="scientific">Rhododendron williamsianum</name>
    <dbReference type="NCBI Taxonomy" id="262921"/>
    <lineage>
        <taxon>Eukaryota</taxon>
        <taxon>Viridiplantae</taxon>
        <taxon>Streptophyta</taxon>
        <taxon>Embryophyta</taxon>
        <taxon>Tracheophyta</taxon>
        <taxon>Spermatophyta</taxon>
        <taxon>Magnoliopsida</taxon>
        <taxon>eudicotyledons</taxon>
        <taxon>Gunneridae</taxon>
        <taxon>Pentapetalae</taxon>
        <taxon>asterids</taxon>
        <taxon>Ericales</taxon>
        <taxon>Ericaceae</taxon>
        <taxon>Ericoideae</taxon>
        <taxon>Rhodoreae</taxon>
        <taxon>Rhododendron</taxon>
    </lineage>
</organism>
<feature type="non-terminal residue" evidence="12">
    <location>
        <position position="1"/>
    </location>
</feature>
<evidence type="ECO:0000256" key="11">
    <source>
        <dbReference type="SAM" id="Phobius"/>
    </source>
</evidence>
<dbReference type="Proteomes" id="UP000428333">
    <property type="component" value="Linkage Group LG03"/>
</dbReference>
<comment type="similarity">
    <text evidence="3">Belongs to the PIGS family.</text>
</comment>
<comment type="subcellular location">
    <subcellularLocation>
        <location evidence="1">Endoplasmic reticulum membrane</location>
        <topology evidence="1">Multi-pass membrane protein</topology>
    </subcellularLocation>
</comment>
<dbReference type="GO" id="GO:0042765">
    <property type="term" value="C:GPI-anchor transamidase complex"/>
    <property type="evidence" value="ECO:0007669"/>
    <property type="project" value="InterPro"/>
</dbReference>
<evidence type="ECO:0000256" key="1">
    <source>
        <dbReference type="ARBA" id="ARBA00004477"/>
    </source>
</evidence>
<evidence type="ECO:0000256" key="7">
    <source>
        <dbReference type="ARBA" id="ARBA00022989"/>
    </source>
</evidence>
<comment type="caution">
    <text evidence="12">The sequence shown here is derived from an EMBL/GenBank/DDBJ whole genome shotgun (WGS) entry which is preliminary data.</text>
</comment>
<dbReference type="GO" id="GO:0006506">
    <property type="term" value="P:GPI anchor biosynthetic process"/>
    <property type="evidence" value="ECO:0007669"/>
    <property type="project" value="UniProtKB-UniPathway"/>
</dbReference>
<evidence type="ECO:0000256" key="8">
    <source>
        <dbReference type="ARBA" id="ARBA00023136"/>
    </source>
</evidence>
<evidence type="ECO:0000256" key="4">
    <source>
        <dbReference type="ARBA" id="ARBA00022502"/>
    </source>
</evidence>
<evidence type="ECO:0000313" key="12">
    <source>
        <dbReference type="EMBL" id="KAE9463760.1"/>
    </source>
</evidence>
<comment type="pathway">
    <text evidence="2">Glycolipid biosynthesis; glycosylphosphatidylinositol-anchor biosynthesis.</text>
</comment>
<dbReference type="GO" id="GO:0016255">
    <property type="term" value="P:attachment of GPI anchor to protein"/>
    <property type="evidence" value="ECO:0007669"/>
    <property type="project" value="InterPro"/>
</dbReference>
<feature type="region of interest" description="Disordered" evidence="10">
    <location>
        <begin position="1"/>
        <end position="34"/>
    </location>
</feature>
<proteinExistence type="inferred from homology"/>
<dbReference type="PANTHER" id="PTHR21072:SF13">
    <property type="entry name" value="GPI TRANSAMIDASE COMPONENT PIG-S"/>
    <property type="match status" value="1"/>
</dbReference>
<dbReference type="AlphaFoldDB" id="A0A6A4M094"/>
<dbReference type="Pfam" id="PF10510">
    <property type="entry name" value="PIG-S"/>
    <property type="match status" value="1"/>
</dbReference>
<evidence type="ECO:0000313" key="13">
    <source>
        <dbReference type="Proteomes" id="UP000428333"/>
    </source>
</evidence>
<name>A0A6A4M094_9ERIC</name>
<protein>
    <recommendedName>
        <fullName evidence="14">GPI transamidase component PIG-S</fullName>
    </recommendedName>
</protein>
<evidence type="ECO:0000256" key="6">
    <source>
        <dbReference type="ARBA" id="ARBA00022824"/>
    </source>
</evidence>
<reference evidence="12 13" key="1">
    <citation type="journal article" date="2019" name="Genome Biol. Evol.">
        <title>The Rhododendron genome and chromosomal organization provide insight into shared whole-genome duplications across the heath family (Ericaceae).</title>
        <authorList>
            <person name="Soza V.L."/>
            <person name="Lindsley D."/>
            <person name="Waalkes A."/>
            <person name="Ramage E."/>
            <person name="Patwardhan R.P."/>
            <person name="Burton J.N."/>
            <person name="Adey A."/>
            <person name="Kumar A."/>
            <person name="Qiu R."/>
            <person name="Shendure J."/>
            <person name="Hall B."/>
        </authorList>
    </citation>
    <scope>NUCLEOTIDE SEQUENCE [LARGE SCALE GENOMIC DNA]</scope>
    <source>
        <strain evidence="12">RSF 1966-606</strain>
    </source>
</reference>
<evidence type="ECO:0000256" key="9">
    <source>
        <dbReference type="ARBA" id="ARBA00023180"/>
    </source>
</evidence>
<keyword evidence="4" id="KW-0337">GPI-anchor biosynthesis</keyword>
<gene>
    <name evidence="12" type="ORF">C3L33_04336</name>
</gene>
<evidence type="ECO:0000256" key="2">
    <source>
        <dbReference type="ARBA" id="ARBA00004687"/>
    </source>
</evidence>
<evidence type="ECO:0000256" key="10">
    <source>
        <dbReference type="SAM" id="MobiDB-lite"/>
    </source>
</evidence>
<evidence type="ECO:0000256" key="5">
    <source>
        <dbReference type="ARBA" id="ARBA00022692"/>
    </source>
</evidence>
<keyword evidence="5 11" id="KW-0812">Transmembrane</keyword>
<dbReference type="UniPathway" id="UPA00196"/>
<dbReference type="InterPro" id="IPR019540">
    <property type="entry name" value="PtdIno-glycan_biosynth_class_S"/>
</dbReference>
<sequence length="649" mass="71359">MAEIAETPNDAPDSSGNNESETKQEISDFDPSTMRKTKPGLKRLVLSLSVLFSFLLGLPFLLKSIEIYRAPLPFRDIDSLSGSIESAPLAFPCRFHAVFVGFDRGKTADEWTVDGLGNSILGQVNKFTGDDRVCGSCGRNNYSVLVTVDSNTDCVSSRSLGFGLESACSWRCGATSDLKLDDDEVVDEYLESALRGSEGCGYGGKVYTVVVVKRDEEVRAVVGKHRHAWIVGRVSEVDAVEKVAEIFIRVFVNGGKEGGVIPGEFMPVGADGKVVLSFNLLNADPDDWVYDWDFQKVDEILLTPVIEALGPVANISVESQVLYHTPKSSFSYWDGELESYIFSTKDLPFFVNSNEWHLDTSIAAGGSYVPSAKECPLLLQLPNGEISRTNSFISPMWGGVIVWNPPGCSTNSETMHLLGNKISHQDLEKVFEVFMGQLRQLFGLKSNNLYLGASGTFVLLASERGFTEWELDVLSRQHTCFNLLSCATTLGSLSRLVQSLPRMIIKDEIGKQVKFSLEAANLAQSNASLGIYEASAVSSRQARSLAEDAFFHPSIMSVSYYSFEHCFAVYSVIDMLLVTSSFGLDISVTDCISSLVTALLSASLVTRNSCCCQRVEKIQDRAEKIRSMENQRWKVALGYITDFLLEDSL</sequence>